<dbReference type="CDD" id="cd00167">
    <property type="entry name" value="SANT"/>
    <property type="match status" value="2"/>
</dbReference>
<gene>
    <name evidence="11" type="primary">R2R3MYB38</name>
</gene>
<dbReference type="InterPro" id="IPR001005">
    <property type="entry name" value="SANT/Myb"/>
</dbReference>
<dbReference type="AlphaFoldDB" id="A0A222UAR5"/>
<dbReference type="GO" id="GO:0003677">
    <property type="term" value="F:DNA binding"/>
    <property type="evidence" value="ECO:0007669"/>
    <property type="project" value="UniProtKB-KW"/>
</dbReference>
<evidence type="ECO:0000256" key="3">
    <source>
        <dbReference type="ARBA" id="ARBA00023015"/>
    </source>
</evidence>
<dbReference type="PROSITE" id="PS51294">
    <property type="entry name" value="HTH_MYB"/>
    <property type="match status" value="2"/>
</dbReference>
<evidence type="ECO:0000256" key="8">
    <source>
        <dbReference type="SAM" id="MobiDB-lite"/>
    </source>
</evidence>
<name>A0A222UAR5_GINBI</name>
<dbReference type="FunFam" id="1.10.10.60:FF:000140">
    <property type="entry name" value="Myb transcription factor"/>
    <property type="match status" value="1"/>
</dbReference>
<feature type="domain" description="Myb-like" evidence="9">
    <location>
        <begin position="62"/>
        <end position="112"/>
    </location>
</feature>
<dbReference type="PANTHER" id="PTHR47997">
    <property type="entry name" value="MYB DOMAIN PROTEIN 55"/>
    <property type="match status" value="1"/>
</dbReference>
<evidence type="ECO:0000256" key="1">
    <source>
        <dbReference type="ARBA" id="ARBA00004123"/>
    </source>
</evidence>
<keyword evidence="7" id="KW-0539">Nucleus</keyword>
<dbReference type="InterPro" id="IPR017930">
    <property type="entry name" value="Myb_dom"/>
</dbReference>
<feature type="domain" description="Myb-like" evidence="9">
    <location>
        <begin position="9"/>
        <end position="61"/>
    </location>
</feature>
<dbReference type="SMART" id="SM00717">
    <property type="entry name" value="SANT"/>
    <property type="match status" value="2"/>
</dbReference>
<reference evidence="11" key="1">
    <citation type="journal article" date="2017" name="Physiol. Mol. Biol. Plants">
        <title>Identification and expression analysis under abiotic stress of the R2R3-MYB genes in Ginkgo biloba L.</title>
        <authorList>
            <person name="Liu X."/>
            <person name="Yu W."/>
            <person name="Zhang X."/>
            <person name="Wang G."/>
            <person name="Cao F."/>
            <person name="Cheng H."/>
        </authorList>
    </citation>
    <scope>NUCLEOTIDE SEQUENCE</scope>
</reference>
<organism evidence="11">
    <name type="scientific">Ginkgo biloba</name>
    <name type="common">Ginkgo</name>
    <name type="synonym">Maidenhair tree</name>
    <dbReference type="NCBI Taxonomy" id="3311"/>
    <lineage>
        <taxon>Eukaryota</taxon>
        <taxon>Viridiplantae</taxon>
        <taxon>Streptophyta</taxon>
        <taxon>Embryophyta</taxon>
        <taxon>Tracheophyta</taxon>
        <taxon>Spermatophyta</taxon>
        <taxon>Ginkgoidae</taxon>
        <taxon>Ginkgoales</taxon>
        <taxon>Ginkgoaceae</taxon>
        <taxon>Ginkgo</taxon>
    </lineage>
</organism>
<dbReference type="FunFam" id="1.10.10.60:FF:000077">
    <property type="entry name" value="MYB transcription factor"/>
    <property type="match status" value="1"/>
</dbReference>
<feature type="region of interest" description="Disordered" evidence="8">
    <location>
        <begin position="266"/>
        <end position="288"/>
    </location>
</feature>
<evidence type="ECO:0000256" key="7">
    <source>
        <dbReference type="ARBA" id="ARBA00023242"/>
    </source>
</evidence>
<dbReference type="SMR" id="A0A222UAR5"/>
<keyword evidence="5" id="KW-0010">Activator</keyword>
<dbReference type="Pfam" id="PF00249">
    <property type="entry name" value="Myb_DNA-binding"/>
    <property type="match status" value="2"/>
</dbReference>
<evidence type="ECO:0000259" key="9">
    <source>
        <dbReference type="PROSITE" id="PS50090"/>
    </source>
</evidence>
<dbReference type="SUPFAM" id="SSF46689">
    <property type="entry name" value="Homeodomain-like"/>
    <property type="match status" value="1"/>
</dbReference>
<keyword evidence="4" id="KW-0238">DNA-binding</keyword>
<proteinExistence type="evidence at transcript level"/>
<dbReference type="InterPro" id="IPR051953">
    <property type="entry name" value="Plant_SW-associated_TFs"/>
</dbReference>
<sequence>MVCHSCCQKQNFKKGLWSPEEDKKLRSYILKYGHGCWSAVPKRAGLQRCGKSCRLRWINYLRPGLKKGAFSLQEEKIIIDAHVVLGNRWSQIASQLPGRTDNEIKNFWNSCIKKKLRLMGIDPNTHRPLNENSGQVRELESNIRASSVDQLDSFVANELLKLQSSNNFIHETNGNDYASISLETQGNNMESGIFENDAGPVTATCNAENTVYLLPKLFFSDWLLPTGSAPLETSIFEVSDLNASGKLPVQYCQLDSELLNTCSRNDSTTSNPNAAGWSSESDECRTTSESMAWPDQLVQYTAAEQLTSHINLVTSEDSVSWNTPTFHDNKGRFPHANLCSEGNCTEHSFLSDPPPIAREDLSVPSTISANGIHSGEFLDDGSGRNNNGSFYGFQNGMLFTENSTFMDLGFL</sequence>
<keyword evidence="6" id="KW-0804">Transcription</keyword>
<feature type="domain" description="HTH myb-type" evidence="10">
    <location>
        <begin position="9"/>
        <end position="65"/>
    </location>
</feature>
<protein>
    <submittedName>
        <fullName evidence="11">R2R3MYB38</fullName>
    </submittedName>
</protein>
<dbReference type="Gene3D" id="1.10.10.60">
    <property type="entry name" value="Homeodomain-like"/>
    <property type="match status" value="2"/>
</dbReference>
<evidence type="ECO:0000256" key="6">
    <source>
        <dbReference type="ARBA" id="ARBA00023163"/>
    </source>
</evidence>
<keyword evidence="3" id="KW-0805">Transcription regulation</keyword>
<evidence type="ECO:0000313" key="11">
    <source>
        <dbReference type="EMBL" id="ASR18123.1"/>
    </source>
</evidence>
<feature type="compositionally biased region" description="Polar residues" evidence="8">
    <location>
        <begin position="266"/>
        <end position="279"/>
    </location>
</feature>
<dbReference type="GO" id="GO:0005634">
    <property type="term" value="C:nucleus"/>
    <property type="evidence" value="ECO:0007669"/>
    <property type="project" value="UniProtKB-SubCell"/>
</dbReference>
<dbReference type="EMBL" id="KY703749">
    <property type="protein sequence ID" value="ASR18123.1"/>
    <property type="molecule type" value="mRNA"/>
</dbReference>
<feature type="domain" description="HTH myb-type" evidence="10">
    <location>
        <begin position="66"/>
        <end position="116"/>
    </location>
</feature>
<evidence type="ECO:0000256" key="2">
    <source>
        <dbReference type="ARBA" id="ARBA00022737"/>
    </source>
</evidence>
<dbReference type="InterPro" id="IPR009057">
    <property type="entry name" value="Homeodomain-like_sf"/>
</dbReference>
<accession>A0A222UAR5</accession>
<comment type="subcellular location">
    <subcellularLocation>
        <location evidence="1">Nucleus</location>
    </subcellularLocation>
</comment>
<dbReference type="GO" id="GO:0045893">
    <property type="term" value="P:positive regulation of DNA-templated transcription"/>
    <property type="evidence" value="ECO:0007669"/>
    <property type="project" value="UniProtKB-ARBA"/>
</dbReference>
<evidence type="ECO:0000256" key="5">
    <source>
        <dbReference type="ARBA" id="ARBA00023159"/>
    </source>
</evidence>
<keyword evidence="2" id="KW-0677">Repeat</keyword>
<dbReference type="PROSITE" id="PS50090">
    <property type="entry name" value="MYB_LIKE"/>
    <property type="match status" value="2"/>
</dbReference>
<evidence type="ECO:0000259" key="10">
    <source>
        <dbReference type="PROSITE" id="PS51294"/>
    </source>
</evidence>
<evidence type="ECO:0000256" key="4">
    <source>
        <dbReference type="ARBA" id="ARBA00023125"/>
    </source>
</evidence>